<evidence type="ECO:0000313" key="6">
    <source>
        <dbReference type="EMBL" id="OGF28896.1"/>
    </source>
</evidence>
<keyword evidence="3" id="KW-0949">S-adenosyl-L-methionine</keyword>
<evidence type="ECO:0000256" key="3">
    <source>
        <dbReference type="ARBA" id="ARBA00022691"/>
    </source>
</evidence>
<evidence type="ECO:0000313" key="7">
    <source>
        <dbReference type="Proteomes" id="UP000178925"/>
    </source>
</evidence>
<sequence length="173" mass="19814">MHVVYLITIVVVFILATVAWAAFSFAPWVPMKSRDLARVFALANLKPNELFYDLGCGDGKVALTAAKKYRARAIGLELALPLLWLCKLRRLFARNSDVTFKWKNLFRENLSQADVVYFFGLPSTIRNRLRQKLERDLKPGARVVSYTFKIDGWQPAAVSKPSKKDLSVYLYIR</sequence>
<dbReference type="Gene3D" id="3.40.50.150">
    <property type="entry name" value="Vaccinia Virus protein VP39"/>
    <property type="match status" value="1"/>
</dbReference>
<feature type="domain" description="DOT1" evidence="5">
    <location>
        <begin position="34"/>
        <end position="80"/>
    </location>
</feature>
<name>A0A1F5SQS3_9BACT</name>
<evidence type="ECO:0000256" key="4">
    <source>
        <dbReference type="SAM" id="Phobius"/>
    </source>
</evidence>
<dbReference type="InterPro" id="IPR025789">
    <property type="entry name" value="DOT1_dom"/>
</dbReference>
<comment type="caution">
    <text evidence="6">The sequence shown here is derived from an EMBL/GenBank/DDBJ whole genome shotgun (WGS) entry which is preliminary data.</text>
</comment>
<evidence type="ECO:0000256" key="2">
    <source>
        <dbReference type="ARBA" id="ARBA00022679"/>
    </source>
</evidence>
<dbReference type="EMBL" id="MFGC01000004">
    <property type="protein sequence ID" value="OGF28896.1"/>
    <property type="molecule type" value="Genomic_DNA"/>
</dbReference>
<dbReference type="PANTHER" id="PTHR13610">
    <property type="entry name" value="METHYLTRANSFERASE DOMAIN-CONTAINING PROTEIN"/>
    <property type="match status" value="1"/>
</dbReference>
<feature type="transmembrane region" description="Helical" evidence="4">
    <location>
        <begin position="6"/>
        <end position="29"/>
    </location>
</feature>
<dbReference type="PANTHER" id="PTHR13610:SF9">
    <property type="entry name" value="FI06469P"/>
    <property type="match status" value="1"/>
</dbReference>
<evidence type="ECO:0000256" key="1">
    <source>
        <dbReference type="ARBA" id="ARBA00022603"/>
    </source>
</evidence>
<dbReference type="GO" id="GO:0032259">
    <property type="term" value="P:methylation"/>
    <property type="evidence" value="ECO:0007669"/>
    <property type="project" value="UniProtKB-KW"/>
</dbReference>
<evidence type="ECO:0000259" key="5">
    <source>
        <dbReference type="Pfam" id="PF08123"/>
    </source>
</evidence>
<dbReference type="Pfam" id="PF08123">
    <property type="entry name" value="DOT1"/>
    <property type="match status" value="1"/>
</dbReference>
<dbReference type="AlphaFoldDB" id="A0A1F5SQS3"/>
<keyword evidence="4" id="KW-1133">Transmembrane helix</keyword>
<reference evidence="6 7" key="1">
    <citation type="journal article" date="2016" name="Nat. Commun.">
        <title>Thousands of microbial genomes shed light on interconnected biogeochemical processes in an aquifer system.</title>
        <authorList>
            <person name="Anantharaman K."/>
            <person name="Brown C.T."/>
            <person name="Hug L.A."/>
            <person name="Sharon I."/>
            <person name="Castelle C.J."/>
            <person name="Probst A.J."/>
            <person name="Thomas B.C."/>
            <person name="Singh A."/>
            <person name="Wilkins M.J."/>
            <person name="Karaoz U."/>
            <person name="Brodie E.L."/>
            <person name="Williams K.H."/>
            <person name="Hubbard S.S."/>
            <person name="Banfield J.F."/>
        </authorList>
    </citation>
    <scope>NUCLEOTIDE SEQUENCE [LARGE SCALE GENOMIC DNA]</scope>
</reference>
<protein>
    <recommendedName>
        <fullName evidence="5">DOT1 domain-containing protein</fullName>
    </recommendedName>
</protein>
<dbReference type="InterPro" id="IPR026170">
    <property type="entry name" value="FAM173A/B"/>
</dbReference>
<gene>
    <name evidence="6" type="ORF">A2242_00735</name>
</gene>
<keyword evidence="2" id="KW-0808">Transferase</keyword>
<keyword evidence="4" id="KW-0472">Membrane</keyword>
<dbReference type="SUPFAM" id="SSF53335">
    <property type="entry name" value="S-adenosyl-L-methionine-dependent methyltransferases"/>
    <property type="match status" value="1"/>
</dbReference>
<dbReference type="InterPro" id="IPR029063">
    <property type="entry name" value="SAM-dependent_MTases_sf"/>
</dbReference>
<keyword evidence="1" id="KW-0489">Methyltransferase</keyword>
<keyword evidence="4" id="KW-0812">Transmembrane</keyword>
<dbReference type="STRING" id="1797995.A2242_00735"/>
<dbReference type="Proteomes" id="UP000178925">
    <property type="component" value="Unassembled WGS sequence"/>
</dbReference>
<accession>A0A1F5SQS3</accession>
<proteinExistence type="predicted"/>
<organism evidence="6 7">
    <name type="scientific">Candidatus Falkowbacteria bacterium RIFOXYA2_FULL_47_9</name>
    <dbReference type="NCBI Taxonomy" id="1797995"/>
    <lineage>
        <taxon>Bacteria</taxon>
        <taxon>Candidatus Falkowiibacteriota</taxon>
    </lineage>
</organism>
<dbReference type="GO" id="GO:0031151">
    <property type="term" value="F:histone H3K79 methyltransferase activity"/>
    <property type="evidence" value="ECO:0007669"/>
    <property type="project" value="InterPro"/>
</dbReference>